<evidence type="ECO:0000256" key="3">
    <source>
        <dbReference type="PIRNR" id="PIRNR036492"/>
    </source>
</evidence>
<keyword evidence="2 3" id="KW-0560">Oxidoreductase</keyword>
<dbReference type="PANTHER" id="PTHR43570:SF17">
    <property type="entry name" value="ALDEHYDE DEHYDROGENASE FAMILY 3 MEMBER F1"/>
    <property type="match status" value="1"/>
</dbReference>
<comment type="caution">
    <text evidence="6">The sequence shown here is derived from an EMBL/GenBank/DDBJ whole genome shotgun (WGS) entry which is preliminary data.</text>
</comment>
<organism evidence="6 7">
    <name type="scientific">Panicum virgatum</name>
    <name type="common">Blackwell switchgrass</name>
    <dbReference type="NCBI Taxonomy" id="38727"/>
    <lineage>
        <taxon>Eukaryota</taxon>
        <taxon>Viridiplantae</taxon>
        <taxon>Streptophyta</taxon>
        <taxon>Embryophyta</taxon>
        <taxon>Tracheophyta</taxon>
        <taxon>Spermatophyta</taxon>
        <taxon>Magnoliopsida</taxon>
        <taxon>Liliopsida</taxon>
        <taxon>Poales</taxon>
        <taxon>Poaceae</taxon>
        <taxon>PACMAD clade</taxon>
        <taxon>Panicoideae</taxon>
        <taxon>Panicodae</taxon>
        <taxon>Paniceae</taxon>
        <taxon>Panicinae</taxon>
        <taxon>Panicum</taxon>
        <taxon>Panicum sect. Hiantes</taxon>
    </lineage>
</organism>
<feature type="domain" description="Aldehyde dehydrogenase" evidence="5">
    <location>
        <begin position="36"/>
        <end position="266"/>
    </location>
</feature>
<dbReference type="InterPro" id="IPR016161">
    <property type="entry name" value="Ald_DH/histidinol_DH"/>
</dbReference>
<dbReference type="AlphaFoldDB" id="A0A8T0QL68"/>
<comment type="similarity">
    <text evidence="1 3">Belongs to the aldehyde dehydrogenase family.</text>
</comment>
<reference evidence="6" key="1">
    <citation type="submission" date="2020-05" db="EMBL/GenBank/DDBJ databases">
        <title>WGS assembly of Panicum virgatum.</title>
        <authorList>
            <person name="Lovell J.T."/>
            <person name="Jenkins J."/>
            <person name="Shu S."/>
            <person name="Juenger T.E."/>
            <person name="Schmutz J."/>
        </authorList>
    </citation>
    <scope>NUCLEOTIDE SEQUENCE</scope>
    <source>
        <strain evidence="6">AP13</strain>
    </source>
</reference>
<dbReference type="GO" id="GO:0005737">
    <property type="term" value="C:cytoplasm"/>
    <property type="evidence" value="ECO:0007669"/>
    <property type="project" value="TreeGrafter"/>
</dbReference>
<protein>
    <recommendedName>
        <fullName evidence="3">Aldehyde dehydrogenase</fullName>
    </recommendedName>
</protein>
<evidence type="ECO:0000259" key="5">
    <source>
        <dbReference type="Pfam" id="PF00171"/>
    </source>
</evidence>
<keyword evidence="7" id="KW-1185">Reference proteome</keyword>
<proteinExistence type="inferred from homology"/>
<evidence type="ECO:0000313" key="7">
    <source>
        <dbReference type="Proteomes" id="UP000823388"/>
    </source>
</evidence>
<dbReference type="InterPro" id="IPR015590">
    <property type="entry name" value="Aldehyde_DH_dom"/>
</dbReference>
<sequence length="420" mass="46061">MIVYPTCKDQAGAQFRNVRLYNRTRARSCALAGLSLEPLIGALAAGNAVALKPSELSPCTARFLADNIGGYIDASAVKVVNGGPEVGGQLMEHRWDKVLFTGSPRIARSVMAAAARHLTPVALELGGKCPCIFDAAAAGARDLQVSANRIIAGKWSSCAGQACIAIDYVLVEERFAPVLVKVLKSTLKRFFQDADHMARIVNERHFQRLSGLLKDRAVAPSILHGGSVDAKNLYIEPTILLNPPLDSAIMTEEIFGPLLPIITVHSRTLPHAQLPSLAPAKTETLPALDYRQVKKIEDSIAFVKAMPKPLAIYAFTRDAALRRRVVEETSSGSVTFNDAVVQYAIDGLPFGGVGQSGFGQYHGRHSFEMFSHKKAVMKRGYLLELTLRYPPWDDSKVTLMRYLYRFNYFAFVLAFLGLRR</sequence>
<accession>A0A8T0QL68</accession>
<dbReference type="GO" id="GO:0006081">
    <property type="term" value="P:aldehyde metabolic process"/>
    <property type="evidence" value="ECO:0007669"/>
    <property type="project" value="InterPro"/>
</dbReference>
<evidence type="ECO:0000256" key="4">
    <source>
        <dbReference type="PIRSR" id="PIRSR036492-1"/>
    </source>
</evidence>
<dbReference type="Proteomes" id="UP000823388">
    <property type="component" value="Chromosome 7K"/>
</dbReference>
<evidence type="ECO:0000256" key="1">
    <source>
        <dbReference type="ARBA" id="ARBA00009986"/>
    </source>
</evidence>
<dbReference type="Gene3D" id="3.40.309.10">
    <property type="entry name" value="Aldehyde Dehydrogenase, Chain A, domain 2"/>
    <property type="match status" value="1"/>
</dbReference>
<dbReference type="InterPro" id="IPR012394">
    <property type="entry name" value="Aldehyde_DH_NAD(P)"/>
</dbReference>
<gene>
    <name evidence="6" type="ORF">PVAP13_7KG268800</name>
</gene>
<feature type="active site" evidence="4">
    <location>
        <position position="124"/>
    </location>
</feature>
<dbReference type="PIRSF" id="PIRSF036492">
    <property type="entry name" value="ALDH"/>
    <property type="match status" value="1"/>
</dbReference>
<dbReference type="GO" id="GO:0004029">
    <property type="term" value="F:aldehyde dehydrogenase (NAD+) activity"/>
    <property type="evidence" value="ECO:0007669"/>
    <property type="project" value="TreeGrafter"/>
</dbReference>
<feature type="active site" evidence="4">
    <location>
        <position position="163"/>
    </location>
</feature>
<evidence type="ECO:0000313" key="6">
    <source>
        <dbReference type="EMBL" id="KAG2573659.1"/>
    </source>
</evidence>
<dbReference type="Pfam" id="PF00171">
    <property type="entry name" value="Aldedh"/>
    <property type="match status" value="2"/>
</dbReference>
<feature type="domain" description="Aldehyde dehydrogenase" evidence="5">
    <location>
        <begin position="292"/>
        <end position="376"/>
    </location>
</feature>
<evidence type="ECO:0000256" key="2">
    <source>
        <dbReference type="ARBA" id="ARBA00023002"/>
    </source>
</evidence>
<dbReference type="InterPro" id="IPR016162">
    <property type="entry name" value="Ald_DH_N"/>
</dbReference>
<dbReference type="PANTHER" id="PTHR43570">
    <property type="entry name" value="ALDEHYDE DEHYDROGENASE"/>
    <property type="match status" value="1"/>
</dbReference>
<dbReference type="SUPFAM" id="SSF53720">
    <property type="entry name" value="ALDH-like"/>
    <property type="match status" value="1"/>
</dbReference>
<name>A0A8T0QL68_PANVG</name>
<dbReference type="EMBL" id="CM029049">
    <property type="protein sequence ID" value="KAG2573659.1"/>
    <property type="molecule type" value="Genomic_DNA"/>
</dbReference>
<dbReference type="Gene3D" id="3.40.605.10">
    <property type="entry name" value="Aldehyde Dehydrogenase, Chain A, domain 1"/>
    <property type="match status" value="1"/>
</dbReference>
<dbReference type="InterPro" id="IPR016163">
    <property type="entry name" value="Ald_DH_C"/>
</dbReference>